<dbReference type="GO" id="GO:0044772">
    <property type="term" value="P:mitotic cell cycle phase transition"/>
    <property type="evidence" value="ECO:0007669"/>
    <property type="project" value="InterPro"/>
</dbReference>
<dbReference type="PANTHER" id="PTHR10177">
    <property type="entry name" value="CYCLINS"/>
    <property type="match status" value="1"/>
</dbReference>
<evidence type="ECO:0000313" key="11">
    <source>
        <dbReference type="EMBL" id="VYS51199.1"/>
    </source>
</evidence>
<dbReference type="OrthoDB" id="5590282at2759"/>
<evidence type="ECO:0000256" key="6">
    <source>
        <dbReference type="SAM" id="MobiDB-lite"/>
    </source>
</evidence>
<dbReference type="AlphaFoldDB" id="A0A178WCM0"/>
<dbReference type="CDD" id="cd20567">
    <property type="entry name" value="CYCLIN_AtCycB-like_rpt1"/>
    <property type="match status" value="1"/>
</dbReference>
<dbReference type="GO" id="GO:0010332">
    <property type="term" value="P:response to gamma radiation"/>
    <property type="evidence" value="ECO:0007669"/>
    <property type="project" value="UniProtKB-ARBA"/>
</dbReference>
<dbReference type="Gene3D" id="1.10.472.10">
    <property type="entry name" value="Cyclin-like"/>
    <property type="match status" value="2"/>
</dbReference>
<evidence type="ECO:0000256" key="1">
    <source>
        <dbReference type="ARBA" id="ARBA00006955"/>
    </source>
</evidence>
<evidence type="ECO:0000313" key="12">
    <source>
        <dbReference type="Proteomes" id="UP000078284"/>
    </source>
</evidence>
<evidence type="ECO:0000313" key="9">
    <source>
        <dbReference type="EMBL" id="CAA0337741.1"/>
    </source>
</evidence>
<dbReference type="InterPro" id="IPR013763">
    <property type="entry name" value="Cyclin-like_dom"/>
</dbReference>
<evidence type="ECO:0000259" key="8">
    <source>
        <dbReference type="SMART" id="SM01332"/>
    </source>
</evidence>
<dbReference type="CDD" id="cd20511">
    <property type="entry name" value="CYCLIN_AtCycB-like_rpt2"/>
    <property type="match status" value="1"/>
</dbReference>
<feature type="domain" description="Cyclin-like" evidence="7">
    <location>
        <begin position="313"/>
        <end position="395"/>
    </location>
</feature>
<dbReference type="PIRSF" id="PIRSF001771">
    <property type="entry name" value="Cyclin_A_B_D_E"/>
    <property type="match status" value="1"/>
</dbReference>
<keyword evidence="4" id="KW-0131">Cell cycle</keyword>
<protein>
    <submittedName>
        <fullName evidence="10">CYCB2</fullName>
    </submittedName>
</protein>
<accession>A0A178WCM0</accession>
<evidence type="ECO:0000313" key="10">
    <source>
        <dbReference type="EMBL" id="OAP16177.1"/>
    </source>
</evidence>
<keyword evidence="3 5" id="KW-0195">Cyclin</keyword>
<dbReference type="FunFam" id="1.10.472.10:FF:000032">
    <property type="entry name" value="G2/mitotic-specific cyclin-1"/>
    <property type="match status" value="1"/>
</dbReference>
<keyword evidence="2" id="KW-0132">Cell division</keyword>
<gene>
    <name evidence="10" type="ordered locus">AXX17_At1g70780</name>
    <name evidence="11" type="ORF">AN1_LOCUS6669</name>
    <name evidence="9" type="ORF">C24_LOCUS6555</name>
</gene>
<dbReference type="InterPro" id="IPR004367">
    <property type="entry name" value="Cyclin_C-dom"/>
</dbReference>
<evidence type="ECO:0000313" key="14">
    <source>
        <dbReference type="Proteomes" id="UP000434276"/>
    </source>
</evidence>
<dbReference type="ExpressionAtlas" id="A0A178WCM0">
    <property type="expression patterns" value="baseline and differential"/>
</dbReference>
<dbReference type="Proteomes" id="UP000434276">
    <property type="component" value="Unassembled WGS sequence"/>
</dbReference>
<reference evidence="11 13" key="3">
    <citation type="submission" date="2019-11" db="EMBL/GenBank/DDBJ databases">
        <authorList>
            <person name="Jiao W.-B."/>
            <person name="Schneeberger K."/>
        </authorList>
    </citation>
    <scope>NUCLEOTIDE SEQUENCE [LARGE SCALE GENOMIC DNA]</scope>
    <source>
        <strain evidence="13">cv. An-1</strain>
        <strain evidence="14">cv. C24</strain>
    </source>
</reference>
<dbReference type="InterPro" id="IPR046965">
    <property type="entry name" value="Cyclin_A/B-like"/>
</dbReference>
<feature type="domain" description="Cyclin C-terminal" evidence="8">
    <location>
        <begin position="309"/>
        <end position="426"/>
    </location>
</feature>
<proteinExistence type="inferred from homology"/>
<evidence type="ECO:0000256" key="5">
    <source>
        <dbReference type="RuleBase" id="RU000383"/>
    </source>
</evidence>
<feature type="domain" description="Cyclin-like" evidence="7">
    <location>
        <begin position="215"/>
        <end position="300"/>
    </location>
</feature>
<reference evidence="10" key="2">
    <citation type="submission" date="2016-03" db="EMBL/GenBank/DDBJ databases">
        <title>Full-length assembly of Arabidopsis thaliana Ler reveals the complement of translocations and inversions.</title>
        <authorList>
            <person name="Zapata L."/>
            <person name="Schneeberger K."/>
            <person name="Ossowski S."/>
        </authorList>
    </citation>
    <scope>NUCLEOTIDE SEQUENCE [LARGE SCALE GENOMIC DNA]</scope>
    <source>
        <tissue evidence="10">Leaf</tissue>
    </source>
</reference>
<comment type="similarity">
    <text evidence="1">Belongs to the cyclin family. Cyclin AB subfamily.</text>
</comment>
<dbReference type="Proteomes" id="UP000426265">
    <property type="component" value="Unassembled WGS sequence"/>
</dbReference>
<evidence type="ECO:0000256" key="4">
    <source>
        <dbReference type="ARBA" id="ARBA00023306"/>
    </source>
</evidence>
<dbReference type="InterPro" id="IPR039361">
    <property type="entry name" value="Cyclin"/>
</dbReference>
<sequence length="431" mass="49207">MGGSDENRHGVIGPMNRQQGGLRGGKVIPTNGQTRRALSNINKNIIGAPVYPCAVKRPFTEKNGICNKKIPPVPVHRPVTRKFAAQLAENNLQIHKEETKKPDLISNEALDRIITDVEEGDFNEPMFVQHTEAMLEEIDKMEGIEMQDSNDIDAEVEESVMDIDSCDKNNPLSVVEYINDIYCFYKKNECRSCVPPNYMENQHDINERMRGILIDWLIEVHYKFELMEETLYLTINLIDRFLAVHQHIARKKLQLVGVTAMLLACKYEEVSVPVVDDLILISDKAYTRTEILDMEKLMANTLQFNFCLPTPYVFMRRFLKAAQSDKKLELLSFFMIELCLVEYEMLQYTPSQLAASAIYTAQSTLKGYEDWSKTSEFHSGYTEEALLECSRKMVGLHHKAGTGKLTGVHRKYNTSKFGYAARIEPAGFLLL</sequence>
<dbReference type="GO" id="GO:0051301">
    <property type="term" value="P:cell division"/>
    <property type="evidence" value="ECO:0007669"/>
    <property type="project" value="UniProtKB-KW"/>
</dbReference>
<dbReference type="Pfam" id="PF02984">
    <property type="entry name" value="Cyclin_C"/>
    <property type="match status" value="1"/>
</dbReference>
<evidence type="ECO:0000313" key="13">
    <source>
        <dbReference type="Proteomes" id="UP000426265"/>
    </source>
</evidence>
<dbReference type="SMART" id="SM00385">
    <property type="entry name" value="CYCLIN"/>
    <property type="match status" value="2"/>
</dbReference>
<reference evidence="12" key="1">
    <citation type="journal article" date="2016" name="Proc. Natl. Acad. Sci. U.S.A.">
        <title>Chromosome-level assembly of Arabidopsis thaliana Ler reveals the extent of translocation and inversion polymorphisms.</title>
        <authorList>
            <person name="Zapata L."/>
            <person name="Ding J."/>
            <person name="Willing E.M."/>
            <person name="Hartwig B."/>
            <person name="Bezdan D."/>
            <person name="Jiao W.B."/>
            <person name="Patel V."/>
            <person name="Velikkakam James G."/>
            <person name="Koornneef M."/>
            <person name="Ossowski S."/>
            <person name="Schneeberger K."/>
        </authorList>
    </citation>
    <scope>NUCLEOTIDE SEQUENCE [LARGE SCALE GENOMIC DNA]</scope>
    <source>
        <strain evidence="12">cv. Landsberg erecta</strain>
    </source>
</reference>
<evidence type="ECO:0000256" key="3">
    <source>
        <dbReference type="ARBA" id="ARBA00023127"/>
    </source>
</evidence>
<dbReference type="Pfam" id="PF00134">
    <property type="entry name" value="Cyclin_N"/>
    <property type="match status" value="1"/>
</dbReference>
<evidence type="ECO:0000256" key="2">
    <source>
        <dbReference type="ARBA" id="ARBA00022618"/>
    </source>
</evidence>
<dbReference type="EMBL" id="CACRSJ010000104">
    <property type="protein sequence ID" value="VYS51199.1"/>
    <property type="molecule type" value="Genomic_DNA"/>
</dbReference>
<dbReference type="Proteomes" id="UP000078284">
    <property type="component" value="Chromosome 1"/>
</dbReference>
<dbReference type="InterPro" id="IPR048258">
    <property type="entry name" value="Cyclins_cyclin-box"/>
</dbReference>
<dbReference type="PROSITE" id="PS00292">
    <property type="entry name" value="CYCLINS"/>
    <property type="match status" value="1"/>
</dbReference>
<organism evidence="10 12">
    <name type="scientific">Arabidopsis thaliana</name>
    <name type="common">Mouse-ear cress</name>
    <dbReference type="NCBI Taxonomy" id="3702"/>
    <lineage>
        <taxon>Eukaryota</taxon>
        <taxon>Viridiplantae</taxon>
        <taxon>Streptophyta</taxon>
        <taxon>Embryophyta</taxon>
        <taxon>Tracheophyta</taxon>
        <taxon>Spermatophyta</taxon>
        <taxon>Magnoliopsida</taxon>
        <taxon>eudicotyledons</taxon>
        <taxon>Gunneridae</taxon>
        <taxon>Pentapetalae</taxon>
        <taxon>rosids</taxon>
        <taxon>malvids</taxon>
        <taxon>Brassicales</taxon>
        <taxon>Brassicaceae</taxon>
        <taxon>Camelineae</taxon>
        <taxon>Arabidopsis</taxon>
    </lineage>
</organism>
<dbReference type="SMART" id="SM01332">
    <property type="entry name" value="Cyclin_C"/>
    <property type="match status" value="1"/>
</dbReference>
<dbReference type="InterPro" id="IPR036915">
    <property type="entry name" value="Cyclin-like_sf"/>
</dbReference>
<name>A0A178WCM0_ARATH</name>
<accession>A0A5S9WUU2</accession>
<dbReference type="SUPFAM" id="SSF47954">
    <property type="entry name" value="Cyclin-like"/>
    <property type="match status" value="2"/>
</dbReference>
<dbReference type="EMBL" id="CACSHJ010000087">
    <property type="protein sequence ID" value="CAA0337741.1"/>
    <property type="molecule type" value="Genomic_DNA"/>
</dbReference>
<dbReference type="InterPro" id="IPR006671">
    <property type="entry name" value="Cyclin_N"/>
</dbReference>
<evidence type="ECO:0000259" key="7">
    <source>
        <dbReference type="SMART" id="SM00385"/>
    </source>
</evidence>
<dbReference type="GO" id="GO:0016538">
    <property type="term" value="F:cyclin-dependent protein serine/threonine kinase regulator activity"/>
    <property type="evidence" value="ECO:0007669"/>
    <property type="project" value="InterPro"/>
</dbReference>
<dbReference type="EMBL" id="LUHQ01000001">
    <property type="protein sequence ID" value="OAP16177.1"/>
    <property type="molecule type" value="Genomic_DNA"/>
</dbReference>
<feature type="region of interest" description="Disordered" evidence="6">
    <location>
        <begin position="1"/>
        <end position="30"/>
    </location>
</feature>